<dbReference type="InterPro" id="IPR000620">
    <property type="entry name" value="EamA_dom"/>
</dbReference>
<comment type="subcellular location">
    <subcellularLocation>
        <location evidence="1">Endomembrane system</location>
        <topology evidence="1">Multi-pass membrane protein</topology>
    </subcellularLocation>
</comment>
<proteinExistence type="inferred from homology"/>
<dbReference type="InterPro" id="IPR050638">
    <property type="entry name" value="AA-Vitamin_Transporters"/>
</dbReference>
<dbReference type="PANTHER" id="PTHR32322:SF2">
    <property type="entry name" value="EAMA DOMAIN-CONTAINING PROTEIN"/>
    <property type="match status" value="1"/>
</dbReference>
<evidence type="ECO:0000256" key="5">
    <source>
        <dbReference type="ARBA" id="ARBA00023136"/>
    </source>
</evidence>
<feature type="transmembrane region" description="Helical" evidence="6">
    <location>
        <begin position="190"/>
        <end position="210"/>
    </location>
</feature>
<dbReference type="InterPro" id="IPR037185">
    <property type="entry name" value="EmrE-like"/>
</dbReference>
<feature type="transmembrane region" description="Helical" evidence="6">
    <location>
        <begin position="280"/>
        <end position="299"/>
    </location>
</feature>
<protein>
    <submittedName>
        <fullName evidence="8">EamA family transporter</fullName>
    </submittedName>
</protein>
<feature type="transmembrane region" description="Helical" evidence="6">
    <location>
        <begin position="256"/>
        <end position="274"/>
    </location>
</feature>
<keyword evidence="3 6" id="KW-0812">Transmembrane</keyword>
<dbReference type="AlphaFoldDB" id="A0A518VAJ7"/>
<keyword evidence="9" id="KW-1185">Reference proteome</keyword>
<feature type="transmembrane region" description="Helical" evidence="6">
    <location>
        <begin position="44"/>
        <end position="62"/>
    </location>
</feature>
<evidence type="ECO:0000313" key="8">
    <source>
        <dbReference type="EMBL" id="QDX94017.1"/>
    </source>
</evidence>
<evidence type="ECO:0000256" key="2">
    <source>
        <dbReference type="ARBA" id="ARBA00007362"/>
    </source>
</evidence>
<reference evidence="8 9" key="1">
    <citation type="submission" date="2018-11" db="EMBL/GenBank/DDBJ databases">
        <title>Phylogenetic determinants of toxin gene distribution in genomes of Brevibacillus laterosporus.</title>
        <authorList>
            <person name="Glare T.R."/>
            <person name="Durrant A."/>
            <person name="Berry C."/>
            <person name="Palma L."/>
            <person name="Ormskirk M."/>
            <person name="Cox M.O."/>
        </authorList>
    </citation>
    <scope>NUCLEOTIDE SEQUENCE [LARGE SCALE GENOMIC DNA]</scope>
    <source>
        <strain evidence="8 9">1821L</strain>
    </source>
</reference>
<organism evidence="8 9">
    <name type="scientific">Brevibacillus laterosporus</name>
    <name type="common">Bacillus laterosporus</name>
    <dbReference type="NCBI Taxonomy" id="1465"/>
    <lineage>
        <taxon>Bacteria</taxon>
        <taxon>Bacillati</taxon>
        <taxon>Bacillota</taxon>
        <taxon>Bacilli</taxon>
        <taxon>Bacillales</taxon>
        <taxon>Paenibacillaceae</taxon>
        <taxon>Brevibacillus</taxon>
    </lineage>
</organism>
<feature type="transmembrane region" description="Helical" evidence="6">
    <location>
        <begin position="222"/>
        <end position="244"/>
    </location>
</feature>
<feature type="domain" description="EamA" evidence="7">
    <location>
        <begin position="12"/>
        <end position="151"/>
    </location>
</feature>
<feature type="transmembrane region" description="Helical" evidence="6">
    <location>
        <begin position="106"/>
        <end position="126"/>
    </location>
</feature>
<feature type="transmembrane region" description="Helical" evidence="6">
    <location>
        <begin position="162"/>
        <end position="181"/>
    </location>
</feature>
<evidence type="ECO:0000259" key="7">
    <source>
        <dbReference type="Pfam" id="PF00892"/>
    </source>
</evidence>
<dbReference type="PANTHER" id="PTHR32322">
    <property type="entry name" value="INNER MEMBRANE TRANSPORTER"/>
    <property type="match status" value="1"/>
</dbReference>
<dbReference type="Pfam" id="PF00892">
    <property type="entry name" value="EamA"/>
    <property type="match status" value="2"/>
</dbReference>
<name>A0A518VAJ7_BRELA</name>
<dbReference type="SUPFAM" id="SSF103481">
    <property type="entry name" value="Multidrug resistance efflux transporter EmrE"/>
    <property type="match status" value="2"/>
</dbReference>
<dbReference type="OrthoDB" id="9810818at2"/>
<keyword evidence="5 6" id="KW-0472">Membrane</keyword>
<dbReference type="GO" id="GO:0016020">
    <property type="term" value="C:membrane"/>
    <property type="evidence" value="ECO:0007669"/>
    <property type="project" value="UniProtKB-SubCell"/>
</dbReference>
<evidence type="ECO:0000256" key="3">
    <source>
        <dbReference type="ARBA" id="ARBA00022692"/>
    </source>
</evidence>
<feature type="transmembrane region" description="Helical" evidence="6">
    <location>
        <begin position="138"/>
        <end position="156"/>
    </location>
</feature>
<keyword evidence="4 6" id="KW-1133">Transmembrane helix</keyword>
<dbReference type="EMBL" id="CP033464">
    <property type="protein sequence ID" value="QDX94017.1"/>
    <property type="molecule type" value="Genomic_DNA"/>
</dbReference>
<evidence type="ECO:0000256" key="6">
    <source>
        <dbReference type="SAM" id="Phobius"/>
    </source>
</evidence>
<gene>
    <name evidence="8" type="ORF">EEL30_18005</name>
</gene>
<evidence type="ECO:0000313" key="9">
    <source>
        <dbReference type="Proteomes" id="UP000319432"/>
    </source>
</evidence>
<dbReference type="Proteomes" id="UP000319432">
    <property type="component" value="Chromosome"/>
</dbReference>
<evidence type="ECO:0000256" key="1">
    <source>
        <dbReference type="ARBA" id="ARBA00004127"/>
    </source>
</evidence>
<comment type="similarity">
    <text evidence="2">Belongs to the EamA transporter family.</text>
</comment>
<accession>A0A518VAJ7</accession>
<feature type="transmembrane region" description="Helical" evidence="6">
    <location>
        <begin position="82"/>
        <end position="100"/>
    </location>
</feature>
<feature type="domain" description="EamA" evidence="7">
    <location>
        <begin position="164"/>
        <end position="297"/>
    </location>
</feature>
<sequence>MNTEKIVMSRRIGVALVLTGAVLWGISGTVAQYLFQRQGFSPEWLVVIRLLLSGLLLLGLAYRKEKQNIWGIWKNKQERFNLVLFSILGMLAVQYTYFAAIKHGNAATATILQYLGPVLITCYVALRSKRFPTVKEMLAVILALLGTFFLVTHGSIHSLSISGWALFWGIASAVALAFYTLHPHQLLAKWGAAIIVGWAMLIGGIGFSFIHPPWRIEGHWSIPSFFAVVFIVLFGTLIAFYCYLESLKYLSASETSLLACIEPVSAAVLSVIWLHVSFGFTEWLGTLCIITTIAILSVGRSKETVKTN</sequence>
<evidence type="ECO:0000256" key="4">
    <source>
        <dbReference type="ARBA" id="ARBA00022989"/>
    </source>
</evidence>